<evidence type="ECO:0008006" key="4">
    <source>
        <dbReference type="Google" id="ProtNLM"/>
    </source>
</evidence>
<gene>
    <name evidence="2" type="ORF">ENI34_03155</name>
</gene>
<proteinExistence type="predicted"/>
<reference evidence="2" key="1">
    <citation type="journal article" date="2020" name="mSystems">
        <title>Genome- and Community-Level Interaction Insights into Carbon Utilization and Element Cycling Functions of Hydrothermarchaeota in Hydrothermal Sediment.</title>
        <authorList>
            <person name="Zhou Z."/>
            <person name="Liu Y."/>
            <person name="Xu W."/>
            <person name="Pan J."/>
            <person name="Luo Z.H."/>
            <person name="Li M."/>
        </authorList>
    </citation>
    <scope>NUCLEOTIDE SEQUENCE</scope>
    <source>
        <strain evidence="2">HyVt-388</strain>
    </source>
</reference>
<dbReference type="Proteomes" id="UP000885826">
    <property type="component" value="Unassembled WGS sequence"/>
</dbReference>
<dbReference type="EMBL" id="DRIG01000034">
    <property type="protein sequence ID" value="HEC78124.1"/>
    <property type="molecule type" value="Genomic_DNA"/>
</dbReference>
<evidence type="ECO:0000313" key="3">
    <source>
        <dbReference type="Proteomes" id="UP000885826"/>
    </source>
</evidence>
<accession>A0A9C9ELL0</accession>
<keyword evidence="1" id="KW-0812">Transmembrane</keyword>
<name>A0A9C9ELL0_UNCW3</name>
<protein>
    <recommendedName>
        <fullName evidence="4">Type 4 fimbrial biogenesis protein PilX N-terminal domain-containing protein</fullName>
    </recommendedName>
</protein>
<keyword evidence="1" id="KW-1133">Transmembrane helix</keyword>
<dbReference type="AlphaFoldDB" id="A0A9C9ELL0"/>
<evidence type="ECO:0000256" key="1">
    <source>
        <dbReference type="SAM" id="Phobius"/>
    </source>
</evidence>
<comment type="caution">
    <text evidence="2">The sequence shown here is derived from an EMBL/GenBank/DDBJ whole genome shotgun (WGS) entry which is preliminary data.</text>
</comment>
<keyword evidence="1" id="KW-0472">Membrane</keyword>
<feature type="transmembrane region" description="Helical" evidence="1">
    <location>
        <begin position="20"/>
        <end position="41"/>
    </location>
</feature>
<sequence>MMKYQRSSKFTISNRKGIALLVALGTMILILIIAALGIYMVTRGLNVAGGQKRYQTAFEACEGGLEIGMLKVDSAFTAGVSPTNYNGNIGKYTITVASAPLFASTVSGAAIKFARGYFGIGQGIAKGGVNLYYHIESQAVASSVTGENVTLEVEQKKVVGID</sequence>
<evidence type="ECO:0000313" key="2">
    <source>
        <dbReference type="EMBL" id="HEC78124.1"/>
    </source>
</evidence>
<organism evidence="2 3">
    <name type="scientific">candidate division WOR-3 bacterium</name>
    <dbReference type="NCBI Taxonomy" id="2052148"/>
    <lineage>
        <taxon>Bacteria</taxon>
        <taxon>Bacteria division WOR-3</taxon>
    </lineage>
</organism>